<organism evidence="2 3">
    <name type="scientific">Mycobacterium cookii</name>
    <dbReference type="NCBI Taxonomy" id="1775"/>
    <lineage>
        <taxon>Bacteria</taxon>
        <taxon>Bacillati</taxon>
        <taxon>Actinomycetota</taxon>
        <taxon>Actinomycetes</taxon>
        <taxon>Mycobacteriales</taxon>
        <taxon>Mycobacteriaceae</taxon>
        <taxon>Mycobacterium</taxon>
    </lineage>
</organism>
<protein>
    <submittedName>
        <fullName evidence="2">Uncharacterized protein</fullName>
    </submittedName>
</protein>
<evidence type="ECO:0000256" key="1">
    <source>
        <dbReference type="SAM" id="Phobius"/>
    </source>
</evidence>
<dbReference type="Proteomes" id="UP000465866">
    <property type="component" value="Chromosome"/>
</dbReference>
<name>A0A7I7KU51_9MYCO</name>
<evidence type="ECO:0000313" key="2">
    <source>
        <dbReference type="EMBL" id="BBX45131.1"/>
    </source>
</evidence>
<keyword evidence="1" id="KW-0472">Membrane</keyword>
<proteinExistence type="predicted"/>
<keyword evidence="3" id="KW-1185">Reference proteome</keyword>
<gene>
    <name evidence="2" type="ORF">MCOO_11460</name>
</gene>
<sequence>MGRRDRGRCVVQRLTGAPGYQQYKQQANGQSARRVCTVFAVWRHRVTLDEIRGLAGAGRVARWIPILGNIAAFGAALSGLTVIYGGVRSPYECCR</sequence>
<keyword evidence="1" id="KW-1133">Transmembrane helix</keyword>
<feature type="transmembrane region" description="Helical" evidence="1">
    <location>
        <begin position="66"/>
        <end position="87"/>
    </location>
</feature>
<evidence type="ECO:0000313" key="3">
    <source>
        <dbReference type="Proteomes" id="UP000465866"/>
    </source>
</evidence>
<dbReference type="KEGG" id="mcoo:MCOO_11460"/>
<dbReference type="EMBL" id="AP022569">
    <property type="protein sequence ID" value="BBX45131.1"/>
    <property type="molecule type" value="Genomic_DNA"/>
</dbReference>
<dbReference type="AlphaFoldDB" id="A0A7I7KU51"/>
<accession>A0A7I7KU51</accession>
<keyword evidence="1" id="KW-0812">Transmembrane</keyword>
<reference evidence="2 3" key="1">
    <citation type="journal article" date="2019" name="Emerg. Microbes Infect.">
        <title>Comprehensive subspecies identification of 175 nontuberculous mycobacteria species based on 7547 genomic profiles.</title>
        <authorList>
            <person name="Matsumoto Y."/>
            <person name="Kinjo T."/>
            <person name="Motooka D."/>
            <person name="Nabeya D."/>
            <person name="Jung N."/>
            <person name="Uechi K."/>
            <person name="Horii T."/>
            <person name="Iida T."/>
            <person name="Fujita J."/>
            <person name="Nakamura S."/>
        </authorList>
    </citation>
    <scope>NUCLEOTIDE SEQUENCE [LARGE SCALE GENOMIC DNA]</scope>
    <source>
        <strain evidence="2 3">JCM 12404</strain>
    </source>
</reference>